<dbReference type="Proteomes" id="UP000015442">
    <property type="component" value="Unassembled WGS sequence"/>
</dbReference>
<comment type="caution">
    <text evidence="1">The sequence shown here is derived from an EMBL/GenBank/DDBJ whole genome shotgun (WGS) entry which is preliminary data.</text>
</comment>
<organism evidence="1 2">
    <name type="scientific">Leptospira noguchii serovar Panama str. CZ214</name>
    <dbReference type="NCBI Taxonomy" id="1001595"/>
    <lineage>
        <taxon>Bacteria</taxon>
        <taxon>Pseudomonadati</taxon>
        <taxon>Spirochaetota</taxon>
        <taxon>Spirochaetia</taxon>
        <taxon>Leptospirales</taxon>
        <taxon>Leptospiraceae</taxon>
        <taxon>Leptospira</taxon>
    </lineage>
</organism>
<dbReference type="AlphaFoldDB" id="T0FP78"/>
<protein>
    <submittedName>
        <fullName evidence="1">Uncharacterized protein</fullName>
    </submittedName>
</protein>
<evidence type="ECO:0000313" key="2">
    <source>
        <dbReference type="Proteomes" id="UP000015442"/>
    </source>
</evidence>
<evidence type="ECO:0000313" key="1">
    <source>
        <dbReference type="EMBL" id="EQA71360.1"/>
    </source>
</evidence>
<name>T0FP78_9LEPT</name>
<gene>
    <name evidence="1" type="ORF">LEP1GSC059_2779</name>
</gene>
<reference evidence="1 2" key="1">
    <citation type="submission" date="2013-05" db="EMBL/GenBank/DDBJ databases">
        <authorList>
            <person name="Harkins D.M."/>
            <person name="Durkin A.S."/>
            <person name="Brinkac L.M."/>
            <person name="Haft D.H."/>
            <person name="Selengut J.D."/>
            <person name="Sanka R."/>
            <person name="DePew J."/>
            <person name="Purushe J."/>
            <person name="Hartskeerl R.A."/>
            <person name="Ahmed A."/>
            <person name="van der Linden H."/>
            <person name="Goris M.G.A."/>
            <person name="Vinetz J.M."/>
            <person name="Sutton G.G."/>
            <person name="Nierman W.C."/>
            <person name="Fouts D.E."/>
        </authorList>
    </citation>
    <scope>NUCLEOTIDE SEQUENCE [LARGE SCALE GENOMIC DNA]</scope>
    <source>
        <strain evidence="1 2">CZ214</strain>
    </source>
</reference>
<sequence>MGITTVTILRTNCRNSYFWKITPTYVNKSSQPRSSIWILIGKMLGGKKIQSGDFVKFLLIIRVVEKWNRHF</sequence>
<proteinExistence type="predicted"/>
<accession>T0FP78</accession>
<dbReference type="EMBL" id="AKWY02000021">
    <property type="protein sequence ID" value="EQA71360.1"/>
    <property type="molecule type" value="Genomic_DNA"/>
</dbReference>